<evidence type="ECO:0000256" key="1">
    <source>
        <dbReference type="SAM" id="Phobius"/>
    </source>
</evidence>
<feature type="transmembrane region" description="Helical" evidence="1">
    <location>
        <begin position="145"/>
        <end position="166"/>
    </location>
</feature>
<feature type="transmembrane region" description="Helical" evidence="1">
    <location>
        <begin position="122"/>
        <end position="139"/>
    </location>
</feature>
<keyword evidence="3" id="KW-1185">Reference proteome</keyword>
<keyword evidence="1" id="KW-1133">Transmembrane helix</keyword>
<feature type="transmembrane region" description="Helical" evidence="1">
    <location>
        <begin position="258"/>
        <end position="275"/>
    </location>
</feature>
<evidence type="ECO:0008006" key="4">
    <source>
        <dbReference type="Google" id="ProtNLM"/>
    </source>
</evidence>
<sequence>MKINNALITRFWVLLVIGFVTYILIKEPETLHRSISRLEWSTALPAIALIVVGKILMVALVHFSLKGYGENRSALFCWRAYSLADIAKYLPGGIWGIAGRLAIYKHNNIDLRKGSKILLSETYILILLFGLTGVLSLSLTLRIDWVFQALLTLGLIASIASLKICLPNGCWANRVGAFLVAAVGCVFFGLSFAIIALPVASNWLWSAGQFNLAFAVGQLAIFAPSGIGVREIVVGMLLPENSDLSVRHIVEITVTHRFLWLIADLALVLPLLVMPKDLIGKN</sequence>
<keyword evidence="1" id="KW-0472">Membrane</keyword>
<feature type="transmembrane region" description="Helical" evidence="1">
    <location>
        <begin position="7"/>
        <end position="25"/>
    </location>
</feature>
<proteinExistence type="predicted"/>
<feature type="transmembrane region" description="Helical" evidence="1">
    <location>
        <begin position="212"/>
        <end position="238"/>
    </location>
</feature>
<feature type="transmembrane region" description="Helical" evidence="1">
    <location>
        <begin position="178"/>
        <end position="200"/>
    </location>
</feature>
<protein>
    <recommendedName>
        <fullName evidence="4">Lysylphosphatidylglycerol synthase TM region</fullName>
    </recommendedName>
</protein>
<accession>A0A1H3B4Y2</accession>
<organism evidence="2 3">
    <name type="scientific">Ruegeria halocynthiae</name>
    <dbReference type="NCBI Taxonomy" id="985054"/>
    <lineage>
        <taxon>Bacteria</taxon>
        <taxon>Pseudomonadati</taxon>
        <taxon>Pseudomonadota</taxon>
        <taxon>Alphaproteobacteria</taxon>
        <taxon>Rhodobacterales</taxon>
        <taxon>Roseobacteraceae</taxon>
        <taxon>Ruegeria</taxon>
    </lineage>
</organism>
<evidence type="ECO:0000313" key="2">
    <source>
        <dbReference type="EMBL" id="SDX36454.1"/>
    </source>
</evidence>
<dbReference type="OrthoDB" id="2542372at2"/>
<keyword evidence="1" id="KW-0812">Transmembrane</keyword>
<gene>
    <name evidence="2" type="ORF">SAMN05444358_10539</name>
</gene>
<evidence type="ECO:0000313" key="3">
    <source>
        <dbReference type="Proteomes" id="UP000183400"/>
    </source>
</evidence>
<dbReference type="STRING" id="985054.SAMN05444358_10539"/>
<dbReference type="Proteomes" id="UP000183400">
    <property type="component" value="Unassembled WGS sequence"/>
</dbReference>
<name>A0A1H3B4Y2_9RHOB</name>
<feature type="transmembrane region" description="Helical" evidence="1">
    <location>
        <begin position="45"/>
        <end position="65"/>
    </location>
</feature>
<dbReference type="AlphaFoldDB" id="A0A1H3B4Y2"/>
<dbReference type="RefSeq" id="WP_074737432.1">
    <property type="nucleotide sequence ID" value="NZ_FNNP01000005.1"/>
</dbReference>
<dbReference type="EMBL" id="FNNP01000005">
    <property type="protein sequence ID" value="SDX36454.1"/>
    <property type="molecule type" value="Genomic_DNA"/>
</dbReference>
<reference evidence="3" key="1">
    <citation type="submission" date="2016-10" db="EMBL/GenBank/DDBJ databases">
        <authorList>
            <person name="Varghese N."/>
            <person name="Submissions S."/>
        </authorList>
    </citation>
    <scope>NUCLEOTIDE SEQUENCE [LARGE SCALE GENOMIC DNA]</scope>
    <source>
        <strain evidence="3">DSM 27839</strain>
    </source>
</reference>